<dbReference type="RefSeq" id="WP_275818969.1">
    <property type="nucleotide sequence ID" value="NZ_JARHUD010000001.1"/>
</dbReference>
<feature type="transmembrane region" description="Helical" evidence="1">
    <location>
        <begin position="110"/>
        <end position="131"/>
    </location>
</feature>
<feature type="transmembrane region" description="Helical" evidence="1">
    <location>
        <begin position="212"/>
        <end position="232"/>
    </location>
</feature>
<dbReference type="Proteomes" id="UP001215503">
    <property type="component" value="Unassembled WGS sequence"/>
</dbReference>
<comment type="caution">
    <text evidence="2">The sequence shown here is derived from an EMBL/GenBank/DDBJ whole genome shotgun (WGS) entry which is preliminary data.</text>
</comment>
<keyword evidence="3" id="KW-1185">Reference proteome</keyword>
<evidence type="ECO:0000256" key="1">
    <source>
        <dbReference type="SAM" id="Phobius"/>
    </source>
</evidence>
<proteinExistence type="predicted"/>
<dbReference type="EMBL" id="JARHUD010000001">
    <property type="protein sequence ID" value="MDF2094449.1"/>
    <property type="molecule type" value="Genomic_DNA"/>
</dbReference>
<feature type="transmembrane region" description="Helical" evidence="1">
    <location>
        <begin position="70"/>
        <end position="90"/>
    </location>
</feature>
<gene>
    <name evidence="2" type="ORF">P2G67_00500</name>
</gene>
<keyword evidence="1" id="KW-1133">Transmembrane helix</keyword>
<protein>
    <submittedName>
        <fullName evidence="2">DUF2189 domain-containing protein</fullName>
    </submittedName>
</protein>
<feature type="transmembrane region" description="Helical" evidence="1">
    <location>
        <begin position="44"/>
        <end position="63"/>
    </location>
</feature>
<reference evidence="2 3" key="1">
    <citation type="submission" date="2023-03" db="EMBL/GenBank/DDBJ databases">
        <title>Fodinicurvata sp. CAU 1616 isolated from sea sendiment.</title>
        <authorList>
            <person name="Kim W."/>
        </authorList>
    </citation>
    <scope>NUCLEOTIDE SEQUENCE [LARGE SCALE GENOMIC DNA]</scope>
    <source>
        <strain evidence="2 3">CAU 1616</strain>
    </source>
</reference>
<evidence type="ECO:0000313" key="2">
    <source>
        <dbReference type="EMBL" id="MDF2094449.1"/>
    </source>
</evidence>
<feature type="transmembrane region" description="Helical" evidence="1">
    <location>
        <begin position="138"/>
        <end position="160"/>
    </location>
</feature>
<accession>A0ABT5YJL8</accession>
<organism evidence="2 3">
    <name type="scientific">Aquibaculum arenosum</name>
    <dbReference type="NCBI Taxonomy" id="3032591"/>
    <lineage>
        <taxon>Bacteria</taxon>
        <taxon>Pseudomonadati</taxon>
        <taxon>Pseudomonadota</taxon>
        <taxon>Alphaproteobacteria</taxon>
        <taxon>Rhodospirillales</taxon>
        <taxon>Rhodovibrionaceae</taxon>
        <taxon>Aquibaculum</taxon>
    </lineage>
</organism>
<evidence type="ECO:0000313" key="3">
    <source>
        <dbReference type="Proteomes" id="UP001215503"/>
    </source>
</evidence>
<dbReference type="InterPro" id="IPR018692">
    <property type="entry name" value="DUF2189"/>
</dbReference>
<dbReference type="Pfam" id="PF09955">
    <property type="entry name" value="DUF2189"/>
    <property type="match status" value="1"/>
</dbReference>
<keyword evidence="1" id="KW-0812">Transmembrane</keyword>
<feature type="transmembrane region" description="Helical" evidence="1">
    <location>
        <begin position="238"/>
        <end position="256"/>
    </location>
</feature>
<sequence length="283" mass="30183">MTRLPDPVPPLPRDRGLKRDFPVSAAFDWLGQGWSDFKAQPAPSLAYGIAVFIVSLLVVAALVTLSRDYILLPALAGFMVVGPALAIGLYEKSRRLADGESVGLMDMLRVHSRSGGQVIFTGVLLMLLMLLWMRAAVLLYALFFGLTPFPGLGEVIGLLFTTASGWGLLLVGSLVGGLFAAFAFAISVFSVPMLLNERSDALTAMGTSMAMVWNNLPVMVTWGAIVVVLSAGGVATGLLGLIVVFPVLGHATWHAYKAMRRESHIAEQAEVAAAQDRAREAVT</sequence>
<feature type="transmembrane region" description="Helical" evidence="1">
    <location>
        <begin position="166"/>
        <end position="191"/>
    </location>
</feature>
<keyword evidence="1" id="KW-0472">Membrane</keyword>
<name>A0ABT5YJL8_9PROT</name>